<keyword evidence="4" id="KW-1185">Reference proteome</keyword>
<evidence type="ECO:0000256" key="2">
    <source>
        <dbReference type="SAM" id="SignalP"/>
    </source>
</evidence>
<feature type="chain" id="PRO_5012103634" description="Celp0028 effector like protein" evidence="2">
    <location>
        <begin position="21"/>
        <end position="250"/>
    </location>
</feature>
<name>A0A218ZD75_9HELO</name>
<comment type="caution">
    <text evidence="3">The sequence shown here is derived from an EMBL/GenBank/DDBJ whole genome shotgun (WGS) entry which is preliminary data.</text>
</comment>
<organism evidence="3 4">
    <name type="scientific">Diplocarpon coronariae</name>
    <dbReference type="NCBI Taxonomy" id="2795749"/>
    <lineage>
        <taxon>Eukaryota</taxon>
        <taxon>Fungi</taxon>
        <taxon>Dikarya</taxon>
        <taxon>Ascomycota</taxon>
        <taxon>Pezizomycotina</taxon>
        <taxon>Leotiomycetes</taxon>
        <taxon>Helotiales</taxon>
        <taxon>Drepanopezizaceae</taxon>
        <taxon>Diplocarpon</taxon>
    </lineage>
</organism>
<feature type="region of interest" description="Disordered" evidence="1">
    <location>
        <begin position="62"/>
        <end position="86"/>
    </location>
</feature>
<feature type="compositionally biased region" description="Low complexity" evidence="1">
    <location>
        <begin position="62"/>
        <end position="75"/>
    </location>
</feature>
<dbReference type="OrthoDB" id="4831122at2759"/>
<dbReference type="InParanoid" id="A0A218ZD75"/>
<dbReference type="AlphaFoldDB" id="A0A218ZD75"/>
<evidence type="ECO:0000256" key="1">
    <source>
        <dbReference type="SAM" id="MobiDB-lite"/>
    </source>
</evidence>
<evidence type="ECO:0000313" key="4">
    <source>
        <dbReference type="Proteomes" id="UP000242519"/>
    </source>
</evidence>
<accession>A0A218ZD75</accession>
<dbReference type="Proteomes" id="UP000242519">
    <property type="component" value="Unassembled WGS sequence"/>
</dbReference>
<sequence>MVNSRLLSLVVTAGLAIASAIPSAPQRRTLKPDEVVVIGGGREEIMSKTTYVSLTSQDGMAGNSSARAPAASSVSKHSSNYTGDHRLEKRGCKGRRVFILEQDKSIVGTDVPMSGVVNGQNKATVSVTKGYSVSNEINVSVNAQWKVTKIFLEASFSTSYTRTWSSQHAAAYTFEVPKGKYGVVVSNPLITRRTGRVGNGCIGHQTSATFEADELSSMAMGEMSWVQGAISLCTGDTYPVPKCSGEGFLS</sequence>
<dbReference type="EMBL" id="MZNU01000061">
    <property type="protein sequence ID" value="OWP05702.1"/>
    <property type="molecule type" value="Genomic_DNA"/>
</dbReference>
<keyword evidence="2" id="KW-0732">Signal</keyword>
<feature type="signal peptide" evidence="2">
    <location>
        <begin position="1"/>
        <end position="20"/>
    </location>
</feature>
<evidence type="ECO:0008006" key="5">
    <source>
        <dbReference type="Google" id="ProtNLM"/>
    </source>
</evidence>
<evidence type="ECO:0000313" key="3">
    <source>
        <dbReference type="EMBL" id="OWP05702.1"/>
    </source>
</evidence>
<gene>
    <name evidence="3" type="ORF">B2J93_1751</name>
</gene>
<reference evidence="3 4" key="1">
    <citation type="submission" date="2017-04" db="EMBL/GenBank/DDBJ databases">
        <title>Draft genome sequence of Marssonina coronaria NL1: causal agent of apple blotch.</title>
        <authorList>
            <person name="Cheng Q."/>
        </authorList>
    </citation>
    <scope>NUCLEOTIDE SEQUENCE [LARGE SCALE GENOMIC DNA]</scope>
    <source>
        <strain evidence="3 4">NL1</strain>
    </source>
</reference>
<protein>
    <recommendedName>
        <fullName evidence="5">Celp0028 effector like protein</fullName>
    </recommendedName>
</protein>
<proteinExistence type="predicted"/>